<feature type="transmembrane region" description="Helical" evidence="1">
    <location>
        <begin position="39"/>
        <end position="64"/>
    </location>
</feature>
<keyword evidence="3" id="KW-1185">Reference proteome</keyword>
<keyword evidence="1" id="KW-0472">Membrane</keyword>
<organism evidence="2 3">
    <name type="scientific">Agrobacterium larrymoorei</name>
    <dbReference type="NCBI Taxonomy" id="160699"/>
    <lineage>
        <taxon>Bacteria</taxon>
        <taxon>Pseudomonadati</taxon>
        <taxon>Pseudomonadota</taxon>
        <taxon>Alphaproteobacteria</taxon>
        <taxon>Hyphomicrobiales</taxon>
        <taxon>Rhizobiaceae</taxon>
        <taxon>Rhizobium/Agrobacterium group</taxon>
        <taxon>Agrobacterium</taxon>
    </lineage>
</organism>
<dbReference type="RefSeq" id="WP_373465563.1">
    <property type="nucleotide sequence ID" value="NZ_JAUTBL010000002.1"/>
</dbReference>
<reference evidence="2 3" key="1">
    <citation type="submission" date="2023-07" db="EMBL/GenBank/DDBJ databases">
        <title>Functional and genomic diversity of the sorghum phyllosphere microbiome.</title>
        <authorList>
            <person name="Shade A."/>
        </authorList>
    </citation>
    <scope>NUCLEOTIDE SEQUENCE [LARGE SCALE GENOMIC DNA]</scope>
    <source>
        <strain evidence="2 3">SORGH_AS_1126</strain>
    </source>
</reference>
<evidence type="ECO:0008006" key="4">
    <source>
        <dbReference type="Google" id="ProtNLM"/>
    </source>
</evidence>
<dbReference type="EMBL" id="JAUTBL010000002">
    <property type="protein sequence ID" value="MDQ1186311.1"/>
    <property type="molecule type" value="Genomic_DNA"/>
</dbReference>
<keyword evidence="1" id="KW-0812">Transmembrane</keyword>
<dbReference type="InterPro" id="IPR021257">
    <property type="entry name" value="DUF2809"/>
</dbReference>
<sequence length="137" mass="15174">MMMIDSGKFYASRLLLLSSLILVILAGLALRRYGYTIGLPFIVVKYGGSVLWGAMVYLLAVLLFVNYRTRLFIIAVACCFSVAVELLRLVHFPALDAFRDTATGTLLLGRVFSPWNIVCYLAGIGMAAAVTRQFERL</sequence>
<dbReference type="Pfam" id="PF10990">
    <property type="entry name" value="DUF2809"/>
    <property type="match status" value="1"/>
</dbReference>
<proteinExistence type="predicted"/>
<protein>
    <recommendedName>
        <fullName evidence="4">DUF2809 domain-containing protein</fullName>
    </recommendedName>
</protein>
<keyword evidence="1" id="KW-1133">Transmembrane helix</keyword>
<dbReference type="Proteomes" id="UP001224781">
    <property type="component" value="Unassembled WGS sequence"/>
</dbReference>
<gene>
    <name evidence="2" type="ORF">QE408_003454</name>
</gene>
<evidence type="ECO:0000313" key="2">
    <source>
        <dbReference type="EMBL" id="MDQ1186311.1"/>
    </source>
</evidence>
<feature type="transmembrane region" description="Helical" evidence="1">
    <location>
        <begin position="112"/>
        <end position="131"/>
    </location>
</feature>
<comment type="caution">
    <text evidence="2">The sequence shown here is derived from an EMBL/GenBank/DDBJ whole genome shotgun (WGS) entry which is preliminary data.</text>
</comment>
<name>A0ABU0UMX7_9HYPH</name>
<accession>A0ABU0UMX7</accession>
<evidence type="ECO:0000313" key="3">
    <source>
        <dbReference type="Proteomes" id="UP001224781"/>
    </source>
</evidence>
<evidence type="ECO:0000256" key="1">
    <source>
        <dbReference type="SAM" id="Phobius"/>
    </source>
</evidence>
<feature type="transmembrane region" description="Helical" evidence="1">
    <location>
        <begin position="71"/>
        <end position="92"/>
    </location>
</feature>